<comment type="caution">
    <text evidence="5">The sequence shown here is derived from an EMBL/GenBank/DDBJ whole genome shotgun (WGS) entry which is preliminary data.</text>
</comment>
<dbReference type="AlphaFoldDB" id="A0A443KIC6"/>
<reference evidence="5 6" key="1">
    <citation type="submission" date="2019-01" db="EMBL/GenBank/DDBJ databases">
        <title>Sinorhodobacter populi sp. nov. isolated from the symptomatic bark tissue of Populus euramericana canker.</title>
        <authorList>
            <person name="Xu G."/>
        </authorList>
    </citation>
    <scope>NUCLEOTIDE SEQUENCE [LARGE SCALE GENOMIC DNA]</scope>
    <source>
        <strain evidence="5 6">D19-10-3-21</strain>
    </source>
</reference>
<accession>A0A443KIC6</accession>
<dbReference type="Proteomes" id="UP000285295">
    <property type="component" value="Unassembled WGS sequence"/>
</dbReference>
<proteinExistence type="predicted"/>
<evidence type="ECO:0000256" key="4">
    <source>
        <dbReference type="SAM" id="Coils"/>
    </source>
</evidence>
<keyword evidence="4" id="KW-0175">Coiled coil</keyword>
<dbReference type="OrthoDB" id="1666403at2"/>
<dbReference type="EMBL" id="SAUX01000001">
    <property type="protein sequence ID" value="RWR32513.1"/>
    <property type="molecule type" value="Genomic_DNA"/>
</dbReference>
<dbReference type="RefSeq" id="WP_128235315.1">
    <property type="nucleotide sequence ID" value="NZ_SAUX01000001.1"/>
</dbReference>
<evidence type="ECO:0000256" key="3">
    <source>
        <dbReference type="ARBA" id="ARBA00023219"/>
    </source>
</evidence>
<name>A0A443KIC6_9RHOB</name>
<dbReference type="Pfam" id="PF12236">
    <property type="entry name" value="Head-tail_con"/>
    <property type="match status" value="1"/>
</dbReference>
<keyword evidence="2" id="KW-1188">Viral release from host cell</keyword>
<keyword evidence="3" id="KW-0231">Viral genome packaging</keyword>
<evidence type="ECO:0000313" key="6">
    <source>
        <dbReference type="Proteomes" id="UP000285295"/>
    </source>
</evidence>
<organism evidence="5 6">
    <name type="scientific">Paenirhodobacter populi</name>
    <dbReference type="NCBI Taxonomy" id="2306993"/>
    <lineage>
        <taxon>Bacteria</taxon>
        <taxon>Pseudomonadati</taxon>
        <taxon>Pseudomonadota</taxon>
        <taxon>Alphaproteobacteria</taxon>
        <taxon>Rhodobacterales</taxon>
        <taxon>Rhodobacter group</taxon>
        <taxon>Paenirhodobacter</taxon>
    </lineage>
</organism>
<comment type="subcellular location">
    <subcellularLocation>
        <location evidence="1">Virion</location>
    </subcellularLocation>
</comment>
<evidence type="ECO:0008006" key="7">
    <source>
        <dbReference type="Google" id="ProtNLM"/>
    </source>
</evidence>
<feature type="coiled-coil region" evidence="4">
    <location>
        <begin position="498"/>
        <end position="525"/>
    </location>
</feature>
<protein>
    <recommendedName>
        <fullName evidence="7">Phage tail protein</fullName>
    </recommendedName>
</protein>
<sequence length="548" mass="60619">MSDLSPIREKAEEAQLARRRWEELKNDRSMHERDWESIAELIRPQRGGFSSDNHTDRQLVKPLSSAPISAQSNFAAGLYGQLANPANRWFGLATDDDDLNAWHPAKLWLDTCTTRILNSFAAAVSPFYSATTQIFSDLAAFGNGAQYDEVVPAERRILDVTLSLAEVVYDIDGFGRVCEVVRRFTLRPAAAMSMFGGALPQKVQDMAHKGITDKVTFYHHVLKNDDWRRGMLGVKGKAWASRYCCEIEEALVRERGYDEMPFFAPRWDVETGAIYGTGPGFVALASARAHNRMDDATLRAAQMAADPAVLAPDKGDWPLNGRIRPGAVVYGGMNIRGQRMLDVLNTSAGINLTLQEKQQKVEEIRDAFHYTLMNLAGRTGMTATEVMTINEERARLWAPYQGRVQEEFLAPKVMRRFSILWRNGQLPPPPEEMADVGLQVTYQSAAAAAAKSSQGASTVRLLETLLPLAQLKPRIADRLDDDGLVETLADAYGTPVRVLRSRDAADQLQQQREQMQQAAQMAQLAQAGAGAMKDAASAGQAMQAQEGM</sequence>
<evidence type="ECO:0000256" key="2">
    <source>
        <dbReference type="ARBA" id="ARBA00022612"/>
    </source>
</evidence>
<evidence type="ECO:0000313" key="5">
    <source>
        <dbReference type="EMBL" id="RWR32513.1"/>
    </source>
</evidence>
<evidence type="ECO:0000256" key="1">
    <source>
        <dbReference type="ARBA" id="ARBA00004328"/>
    </source>
</evidence>
<reference evidence="5 6" key="2">
    <citation type="submission" date="2019-01" db="EMBL/GenBank/DDBJ databases">
        <authorList>
            <person name="Li Y."/>
        </authorList>
    </citation>
    <scope>NUCLEOTIDE SEQUENCE [LARGE SCALE GENOMIC DNA]</scope>
    <source>
        <strain evidence="5 6">D19-10-3-21</strain>
    </source>
</reference>
<dbReference type="InterPro" id="IPR020991">
    <property type="entry name" value="Connector_podovirus"/>
</dbReference>
<gene>
    <name evidence="5" type="ORF">D2T31_00580</name>
</gene>